<dbReference type="PANTHER" id="PTHR13675:SF0">
    <property type="entry name" value="LYR MOTIF-CONTAINING PROTEIN 2"/>
    <property type="match status" value="1"/>
</dbReference>
<evidence type="ECO:0000256" key="6">
    <source>
        <dbReference type="ARBA" id="ARBA00044735"/>
    </source>
</evidence>
<keyword evidence="4" id="KW-0496">Mitochondrion</keyword>
<evidence type="ECO:0000313" key="8">
    <source>
        <dbReference type="EMBL" id="KAK2178272.1"/>
    </source>
</evidence>
<dbReference type="EMBL" id="JAODUO010000550">
    <property type="protein sequence ID" value="KAK2178272.1"/>
    <property type="molecule type" value="Genomic_DNA"/>
</dbReference>
<dbReference type="Pfam" id="PF05347">
    <property type="entry name" value="Complex1_LYR"/>
    <property type="match status" value="1"/>
</dbReference>
<dbReference type="Proteomes" id="UP001209878">
    <property type="component" value="Unassembled WGS sequence"/>
</dbReference>
<dbReference type="InterPro" id="IPR008011">
    <property type="entry name" value="Complex1_LYR_dom"/>
</dbReference>
<evidence type="ECO:0000256" key="2">
    <source>
        <dbReference type="ARBA" id="ARBA00009508"/>
    </source>
</evidence>
<proteinExistence type="inferred from homology"/>
<keyword evidence="3" id="KW-0809">Transit peptide</keyword>
<dbReference type="AlphaFoldDB" id="A0AAD9KVG0"/>
<reference evidence="8" key="1">
    <citation type="journal article" date="2023" name="Mol. Biol. Evol.">
        <title>Third-Generation Sequencing Reveals the Adaptive Role of the Epigenome in Three Deep-Sea Polychaetes.</title>
        <authorList>
            <person name="Perez M."/>
            <person name="Aroh O."/>
            <person name="Sun Y."/>
            <person name="Lan Y."/>
            <person name="Juniper S.K."/>
            <person name="Young C.R."/>
            <person name="Angers B."/>
            <person name="Qian P.Y."/>
        </authorList>
    </citation>
    <scope>NUCLEOTIDE SEQUENCE</scope>
    <source>
        <strain evidence="8">R07B-5</strain>
    </source>
</reference>
<evidence type="ECO:0000256" key="3">
    <source>
        <dbReference type="ARBA" id="ARBA00022946"/>
    </source>
</evidence>
<evidence type="ECO:0000256" key="1">
    <source>
        <dbReference type="ARBA" id="ARBA00004173"/>
    </source>
</evidence>
<evidence type="ECO:0000259" key="7">
    <source>
        <dbReference type="Pfam" id="PF05347"/>
    </source>
</evidence>
<evidence type="ECO:0000313" key="9">
    <source>
        <dbReference type="Proteomes" id="UP001209878"/>
    </source>
</evidence>
<dbReference type="InterPro" id="IPR045293">
    <property type="entry name" value="Complex1_LYR_LYRM2"/>
</dbReference>
<evidence type="ECO:0000256" key="5">
    <source>
        <dbReference type="ARBA" id="ARBA00026235"/>
    </source>
</evidence>
<gene>
    <name evidence="8" type="ORF">NP493_550g04039</name>
</gene>
<dbReference type="PANTHER" id="PTHR13675">
    <property type="entry name" value="LYR MOTIF-CONTAINING PROTEIN 2"/>
    <property type="match status" value="1"/>
</dbReference>
<sequence>MASSKIQNALSFKRFILRGEVLRLYREIMKTLRHMPNETDRRELMSWARQDFRKNMHETDEELIRMMLTRGKLTLKDLSQTIPHRTSTSHKATVT</sequence>
<dbReference type="CDD" id="cd20262">
    <property type="entry name" value="Complex1_LYR_LYRM2"/>
    <property type="match status" value="1"/>
</dbReference>
<comment type="caution">
    <text evidence="8">The sequence shown here is derived from an EMBL/GenBank/DDBJ whole genome shotgun (WGS) entry which is preliminary data.</text>
</comment>
<accession>A0AAD9KVG0</accession>
<dbReference type="GO" id="GO:0005739">
    <property type="term" value="C:mitochondrion"/>
    <property type="evidence" value="ECO:0007669"/>
    <property type="project" value="UniProtKB-SubCell"/>
</dbReference>
<name>A0AAD9KVG0_RIDPI</name>
<comment type="similarity">
    <text evidence="2">Belongs to the complex I LYR family.</text>
</comment>
<comment type="function">
    <text evidence="6">Involved in efficient integration of the N-module into mitochondrial respiratory chain complex I.</text>
</comment>
<comment type="subcellular location">
    <subcellularLocation>
        <location evidence="1">Mitochondrion</location>
    </subcellularLocation>
</comment>
<keyword evidence="9" id="KW-1185">Reference proteome</keyword>
<organism evidence="8 9">
    <name type="scientific">Ridgeia piscesae</name>
    <name type="common">Tubeworm</name>
    <dbReference type="NCBI Taxonomy" id="27915"/>
    <lineage>
        <taxon>Eukaryota</taxon>
        <taxon>Metazoa</taxon>
        <taxon>Spiralia</taxon>
        <taxon>Lophotrochozoa</taxon>
        <taxon>Annelida</taxon>
        <taxon>Polychaeta</taxon>
        <taxon>Sedentaria</taxon>
        <taxon>Canalipalpata</taxon>
        <taxon>Sabellida</taxon>
        <taxon>Siboglinidae</taxon>
        <taxon>Ridgeia</taxon>
    </lineage>
</organism>
<protein>
    <recommendedName>
        <fullName evidence="5">LYR motif-containing protein 2</fullName>
    </recommendedName>
</protein>
<evidence type="ECO:0000256" key="4">
    <source>
        <dbReference type="ARBA" id="ARBA00023128"/>
    </source>
</evidence>
<feature type="domain" description="Complex 1 LYR protein" evidence="7">
    <location>
        <begin position="20"/>
        <end position="76"/>
    </location>
</feature>